<organism evidence="3 4">
    <name type="scientific">Haloferax namakaokahaiae</name>
    <dbReference type="NCBI Taxonomy" id="1748331"/>
    <lineage>
        <taxon>Archaea</taxon>
        <taxon>Methanobacteriati</taxon>
        <taxon>Methanobacteriota</taxon>
        <taxon>Stenosarchaea group</taxon>
        <taxon>Halobacteria</taxon>
        <taxon>Halobacteriales</taxon>
        <taxon>Haloferacaceae</taxon>
        <taxon>Haloferax</taxon>
    </lineage>
</organism>
<name>A0ABD5ZBR6_9EURY</name>
<dbReference type="Pfam" id="PF00581">
    <property type="entry name" value="Rhodanese"/>
    <property type="match status" value="1"/>
</dbReference>
<dbReference type="PANTHER" id="PTHR43031">
    <property type="entry name" value="FAD-DEPENDENT OXIDOREDUCTASE"/>
    <property type="match status" value="1"/>
</dbReference>
<dbReference type="InterPro" id="IPR036873">
    <property type="entry name" value="Rhodanese-like_dom_sf"/>
</dbReference>
<evidence type="ECO:0000256" key="1">
    <source>
        <dbReference type="SAM" id="MobiDB-lite"/>
    </source>
</evidence>
<reference evidence="3 4" key="1">
    <citation type="journal article" date="2019" name="Int. J. Syst. Evol. Microbiol.">
        <title>The Global Catalogue of Microorganisms (GCM) 10K type strain sequencing project: providing services to taxonomists for standard genome sequencing and annotation.</title>
        <authorList>
            <consortium name="The Broad Institute Genomics Platform"/>
            <consortium name="The Broad Institute Genome Sequencing Center for Infectious Disease"/>
            <person name="Wu L."/>
            <person name="Ma J."/>
        </authorList>
    </citation>
    <scope>NUCLEOTIDE SEQUENCE [LARGE SCALE GENOMIC DNA]</scope>
    <source>
        <strain evidence="3 4">DSM 29988</strain>
    </source>
</reference>
<dbReference type="SMART" id="SM00450">
    <property type="entry name" value="RHOD"/>
    <property type="match status" value="1"/>
</dbReference>
<protein>
    <submittedName>
        <fullName evidence="3">Rhodanese-like domain-containing protein</fullName>
    </submittedName>
</protein>
<dbReference type="InterPro" id="IPR001763">
    <property type="entry name" value="Rhodanese-like_dom"/>
</dbReference>
<evidence type="ECO:0000259" key="2">
    <source>
        <dbReference type="PROSITE" id="PS50206"/>
    </source>
</evidence>
<dbReference type="Proteomes" id="UP001596481">
    <property type="component" value="Unassembled WGS sequence"/>
</dbReference>
<dbReference type="PANTHER" id="PTHR43031:SF16">
    <property type="entry name" value="OXIDOREDUCTASE"/>
    <property type="match status" value="1"/>
</dbReference>
<evidence type="ECO:0000313" key="3">
    <source>
        <dbReference type="EMBL" id="MFC7202734.1"/>
    </source>
</evidence>
<dbReference type="PROSITE" id="PS50206">
    <property type="entry name" value="RHODANESE_3"/>
    <property type="match status" value="1"/>
</dbReference>
<sequence>MDREVSPAAVQELLDGDDSPLVVDVSAPDEFADGHIPGSLNVPLDDLVTHLGRLAGASHIVTVCPRGEASIQAARLLAAYEGTNEARIESMEGGLDVWDGPLETGADEWNPAEE</sequence>
<dbReference type="EMBL" id="JBHTAA010000001">
    <property type="protein sequence ID" value="MFC7202734.1"/>
    <property type="molecule type" value="Genomic_DNA"/>
</dbReference>
<dbReference type="InterPro" id="IPR050229">
    <property type="entry name" value="GlpE_sulfurtransferase"/>
</dbReference>
<dbReference type="Gene3D" id="3.40.250.10">
    <property type="entry name" value="Rhodanese-like domain"/>
    <property type="match status" value="1"/>
</dbReference>
<dbReference type="CDD" id="cd00158">
    <property type="entry name" value="RHOD"/>
    <property type="match status" value="1"/>
</dbReference>
<comment type="caution">
    <text evidence="3">The sequence shown here is derived from an EMBL/GenBank/DDBJ whole genome shotgun (WGS) entry which is preliminary data.</text>
</comment>
<accession>A0ABD5ZBR6</accession>
<keyword evidence="4" id="KW-1185">Reference proteome</keyword>
<feature type="region of interest" description="Disordered" evidence="1">
    <location>
        <begin position="92"/>
        <end position="114"/>
    </location>
</feature>
<gene>
    <name evidence="3" type="ORF">ACFQJC_04355</name>
</gene>
<feature type="domain" description="Rhodanese" evidence="2">
    <location>
        <begin position="16"/>
        <end position="104"/>
    </location>
</feature>
<evidence type="ECO:0000313" key="4">
    <source>
        <dbReference type="Proteomes" id="UP001596481"/>
    </source>
</evidence>
<dbReference type="SUPFAM" id="SSF52821">
    <property type="entry name" value="Rhodanese/Cell cycle control phosphatase"/>
    <property type="match status" value="1"/>
</dbReference>
<proteinExistence type="predicted"/>
<dbReference type="AlphaFoldDB" id="A0ABD5ZBR6"/>
<dbReference type="RefSeq" id="WP_390222025.1">
    <property type="nucleotide sequence ID" value="NZ_JBHTAA010000001.1"/>
</dbReference>